<dbReference type="PROSITE" id="PS51217">
    <property type="entry name" value="UVRD_HELICASE_CTER"/>
    <property type="match status" value="1"/>
</dbReference>
<evidence type="ECO:0000256" key="1">
    <source>
        <dbReference type="ARBA" id="ARBA00022722"/>
    </source>
</evidence>
<accession>G2ZBN9</accession>
<dbReference type="RefSeq" id="WP_014093580.1">
    <property type="nucleotide sequence ID" value="NC_016011.1"/>
</dbReference>
<dbReference type="HAMAP" id="MF_01451">
    <property type="entry name" value="AddA"/>
    <property type="match status" value="1"/>
</dbReference>
<feature type="binding site" evidence="14">
    <location>
        <begin position="33"/>
        <end position="40"/>
    </location>
    <ligand>
        <name>ATP</name>
        <dbReference type="ChEBI" id="CHEBI:30616"/>
    </ligand>
</feature>
<keyword evidence="10 13" id="KW-0413">Isomerase</keyword>
<dbReference type="FunFam" id="3.40.50.300:FF:001196">
    <property type="entry name" value="ATP-dependent helicase/nuclease subunit A"/>
    <property type="match status" value="1"/>
</dbReference>
<name>G2ZBN9_LISIP</name>
<evidence type="ECO:0000256" key="10">
    <source>
        <dbReference type="ARBA" id="ARBA00023235"/>
    </source>
</evidence>
<dbReference type="SUPFAM" id="SSF52980">
    <property type="entry name" value="Restriction endonuclease-like"/>
    <property type="match status" value="1"/>
</dbReference>
<reference evidence="18 19" key="1">
    <citation type="journal article" date="2011" name="J. Bacteriol.">
        <title>Complete genome sequence of the animal pathogen Listeria ivanovii, which provides insights into host specificities and evolution of the genus Listeria.</title>
        <authorList>
            <person name="Buchrieser C."/>
            <person name="Rusniok C."/>
            <person name="Garrido P."/>
            <person name="Hain T."/>
            <person name="Scortti M."/>
            <person name="Lampidis R."/>
            <person name="Karst U."/>
            <person name="Chakraborty T."/>
            <person name="Cossart P."/>
            <person name="Kreft J."/>
            <person name="Vazquez-Boland J.A."/>
            <person name="Goebel W."/>
            <person name="Glaser P."/>
        </authorList>
    </citation>
    <scope>NUCLEOTIDE SEQUENCE [LARGE SCALE GENOMIC DNA]</scope>
    <source>
        <strain evidence="19">ATCC BAA-678 / PAM 55</strain>
    </source>
</reference>
<dbReference type="GO" id="GO:0000724">
    <property type="term" value="P:double-strand break repair via homologous recombination"/>
    <property type="evidence" value="ECO:0007669"/>
    <property type="project" value="UniProtKB-UniRule"/>
</dbReference>
<dbReference type="AlphaFoldDB" id="G2ZBN9"/>
<keyword evidence="9 13" id="KW-0234">DNA repair</keyword>
<evidence type="ECO:0000256" key="9">
    <source>
        <dbReference type="ARBA" id="ARBA00023204"/>
    </source>
</evidence>
<dbReference type="InterPro" id="IPR000212">
    <property type="entry name" value="DNA_helicase_UvrD/REP"/>
</dbReference>
<dbReference type="FunFam" id="3.40.50.300:FF:001164">
    <property type="entry name" value="ATP-dependent helicase/nuclease subunit A"/>
    <property type="match status" value="1"/>
</dbReference>
<keyword evidence="3 13" id="KW-0227">DNA damage</keyword>
<dbReference type="InterPro" id="IPR011604">
    <property type="entry name" value="PDDEXK-like_dom_sf"/>
</dbReference>
<keyword evidence="7 13" id="KW-0067">ATP-binding</keyword>
<dbReference type="GO" id="GO:0043138">
    <property type="term" value="F:3'-5' DNA helicase activity"/>
    <property type="evidence" value="ECO:0007669"/>
    <property type="project" value="UniProtKB-UniRule"/>
</dbReference>
<dbReference type="PANTHER" id="PTHR11070">
    <property type="entry name" value="UVRD / RECB / PCRA DNA HELICASE FAMILY MEMBER"/>
    <property type="match status" value="1"/>
</dbReference>
<dbReference type="GO" id="GO:0005829">
    <property type="term" value="C:cytosol"/>
    <property type="evidence" value="ECO:0007669"/>
    <property type="project" value="TreeGrafter"/>
</dbReference>
<evidence type="ECO:0000256" key="15">
    <source>
        <dbReference type="SAM" id="MobiDB-lite"/>
    </source>
</evidence>
<evidence type="ECO:0000256" key="4">
    <source>
        <dbReference type="ARBA" id="ARBA00022801"/>
    </source>
</evidence>
<dbReference type="GO" id="GO:0033202">
    <property type="term" value="C:DNA helicase complex"/>
    <property type="evidence" value="ECO:0007669"/>
    <property type="project" value="TreeGrafter"/>
</dbReference>
<evidence type="ECO:0000256" key="8">
    <source>
        <dbReference type="ARBA" id="ARBA00023125"/>
    </source>
</evidence>
<evidence type="ECO:0000256" key="12">
    <source>
        <dbReference type="ARBA" id="ARBA00048988"/>
    </source>
</evidence>
<keyword evidence="1 13" id="KW-0540">Nuclease</keyword>
<dbReference type="HOGENOM" id="CLU_001114_3_1_9"/>
<dbReference type="eggNOG" id="COG1074">
    <property type="taxonomic scope" value="Bacteria"/>
</dbReference>
<evidence type="ECO:0000256" key="6">
    <source>
        <dbReference type="ARBA" id="ARBA00022839"/>
    </source>
</evidence>
<dbReference type="GO" id="GO:0016887">
    <property type="term" value="F:ATP hydrolysis activity"/>
    <property type="evidence" value="ECO:0007669"/>
    <property type="project" value="RHEA"/>
</dbReference>
<evidence type="ECO:0000256" key="14">
    <source>
        <dbReference type="PROSITE-ProRule" id="PRU00560"/>
    </source>
</evidence>
<keyword evidence="6 13" id="KW-0269">Exonuclease</keyword>
<comment type="cofactor">
    <cofactor evidence="13">
        <name>Mg(2+)</name>
        <dbReference type="ChEBI" id="CHEBI:18420"/>
    </cofactor>
</comment>
<gene>
    <name evidence="13" type="primary">addA</name>
    <name evidence="18" type="ordered locus">LIV_2252</name>
</gene>
<dbReference type="Gene3D" id="3.40.50.300">
    <property type="entry name" value="P-loop containing nucleotide triphosphate hydrolases"/>
    <property type="match status" value="4"/>
</dbReference>
<dbReference type="InterPro" id="IPR014152">
    <property type="entry name" value="AddA"/>
</dbReference>
<dbReference type="Proteomes" id="UP000001286">
    <property type="component" value="Chromosome"/>
</dbReference>
<dbReference type="GO" id="GO:0005524">
    <property type="term" value="F:ATP binding"/>
    <property type="evidence" value="ECO:0007669"/>
    <property type="project" value="UniProtKB-UniRule"/>
</dbReference>
<evidence type="ECO:0000313" key="19">
    <source>
        <dbReference type="Proteomes" id="UP000001286"/>
    </source>
</evidence>
<comment type="catalytic activity">
    <reaction evidence="12 13">
        <text>ATP + H2O = ADP + phosphate + H(+)</text>
        <dbReference type="Rhea" id="RHEA:13065"/>
        <dbReference type="ChEBI" id="CHEBI:15377"/>
        <dbReference type="ChEBI" id="CHEBI:15378"/>
        <dbReference type="ChEBI" id="CHEBI:30616"/>
        <dbReference type="ChEBI" id="CHEBI:43474"/>
        <dbReference type="ChEBI" id="CHEBI:456216"/>
        <dbReference type="EC" id="5.6.2.4"/>
    </reaction>
</comment>
<keyword evidence="8 13" id="KW-0238">DNA-binding</keyword>
<dbReference type="PANTHER" id="PTHR11070:SF48">
    <property type="entry name" value="ATP-DEPENDENT HELICASE_NUCLEASE SUBUNIT A"/>
    <property type="match status" value="1"/>
</dbReference>
<keyword evidence="2 13" id="KW-0547">Nucleotide-binding</keyword>
<keyword evidence="5 13" id="KW-0347">Helicase</keyword>
<dbReference type="Pfam" id="PF13361">
    <property type="entry name" value="UvrD_C"/>
    <property type="match status" value="1"/>
</dbReference>
<dbReference type="GO" id="GO:0008408">
    <property type="term" value="F:3'-5' exonuclease activity"/>
    <property type="evidence" value="ECO:0007669"/>
    <property type="project" value="UniProtKB-UniRule"/>
</dbReference>
<dbReference type="InterPro" id="IPR014017">
    <property type="entry name" value="DNA_helicase_UvrD-like_C"/>
</dbReference>
<comment type="similarity">
    <text evidence="13">Belongs to the helicase family. AddA subfamily.</text>
</comment>
<dbReference type="InterPro" id="IPR038726">
    <property type="entry name" value="PDDEXK_AddAB-type"/>
</dbReference>
<evidence type="ECO:0000256" key="3">
    <source>
        <dbReference type="ARBA" id="ARBA00022763"/>
    </source>
</evidence>
<organism evidence="18 19">
    <name type="scientific">Listeria ivanovii (strain ATCC BAA-678 / PAM 55)</name>
    <dbReference type="NCBI Taxonomy" id="881621"/>
    <lineage>
        <taxon>Bacteria</taxon>
        <taxon>Bacillati</taxon>
        <taxon>Bacillota</taxon>
        <taxon>Bacilli</taxon>
        <taxon>Bacillales</taxon>
        <taxon>Listeriaceae</taxon>
        <taxon>Listeria</taxon>
    </lineage>
</organism>
<dbReference type="EC" id="5.6.2.4" evidence="13"/>
<feature type="domain" description="UvrD-like helicase ATP-binding" evidence="16">
    <location>
        <begin position="12"/>
        <end position="482"/>
    </location>
</feature>
<dbReference type="KEGG" id="liv:LIV_2252"/>
<feature type="region of interest" description="Disordered" evidence="15">
    <location>
        <begin position="536"/>
        <end position="555"/>
    </location>
</feature>
<evidence type="ECO:0000256" key="7">
    <source>
        <dbReference type="ARBA" id="ARBA00022840"/>
    </source>
</evidence>
<protein>
    <recommendedName>
        <fullName evidence="13">ATP-dependent helicase/nuclease subunit A</fullName>
        <ecNumber evidence="13">3.1.-.-</ecNumber>
        <ecNumber evidence="13">5.6.2.4</ecNumber>
    </recommendedName>
    <alternativeName>
        <fullName evidence="13">ATP-dependent helicase/nuclease AddA</fullName>
    </alternativeName>
    <alternativeName>
        <fullName evidence="13">DNA 3'-5' helicase AddA</fullName>
    </alternativeName>
</protein>
<dbReference type="Gene3D" id="3.90.320.10">
    <property type="match status" value="1"/>
</dbReference>
<dbReference type="Pfam" id="PF12705">
    <property type="entry name" value="PDDEXK_1"/>
    <property type="match status" value="1"/>
</dbReference>
<dbReference type="PROSITE" id="PS51198">
    <property type="entry name" value="UVRD_HELICASE_ATP_BIND"/>
    <property type="match status" value="1"/>
</dbReference>
<dbReference type="GO" id="GO:0003690">
    <property type="term" value="F:double-stranded DNA binding"/>
    <property type="evidence" value="ECO:0007669"/>
    <property type="project" value="UniProtKB-UniRule"/>
</dbReference>
<evidence type="ECO:0000256" key="13">
    <source>
        <dbReference type="HAMAP-Rule" id="MF_01451"/>
    </source>
</evidence>
<feature type="compositionally biased region" description="Acidic residues" evidence="15">
    <location>
        <begin position="542"/>
        <end position="551"/>
    </location>
</feature>
<evidence type="ECO:0000259" key="16">
    <source>
        <dbReference type="PROSITE" id="PS51198"/>
    </source>
</evidence>
<comment type="subunit">
    <text evidence="13">Heterodimer of AddA and AddB/RexB.</text>
</comment>
<evidence type="ECO:0000256" key="2">
    <source>
        <dbReference type="ARBA" id="ARBA00022741"/>
    </source>
</evidence>
<keyword evidence="4 13" id="KW-0378">Hydrolase</keyword>
<dbReference type="InterPro" id="IPR011335">
    <property type="entry name" value="Restrct_endonuc-II-like"/>
</dbReference>
<evidence type="ECO:0000256" key="11">
    <source>
        <dbReference type="ARBA" id="ARBA00034617"/>
    </source>
</evidence>
<evidence type="ECO:0000256" key="5">
    <source>
        <dbReference type="ARBA" id="ARBA00022806"/>
    </source>
</evidence>
<sequence>MSLNIPDKPSSSTWTDDQWKAIQADGKNILVAAAAGSGKTAVLVTRIIEKLIDETAKWNVDELLIVTFTNASAAEMKFRIGKALEEALAQNPDSAHLKKQVALLNYASISTLHSFCLEIIRKHYFEADIDPNFRLIEPIESSMIRDEVLEDLLEEAYGIKDNDPFFHLVDSFTGDRTDTELHLLISKLYDFSRANPEPDIWLEKIVDLYETNNITSITELPYFPIIKEDIELRINQAKNDLLTAIEYASDTGGPEPYLGTLEGDLAQINMLSQVNWDSWEDVKISIKSVDFKRIPTLKNKSDYDEEYVEQTKKFRDAAKKEIKNILIDWFSRNEVNYLADLEKMKPDIKALSELVKKFAQNFFKEKQKRGVLDFNDLEHLALKILLKDGTPSEVAKSYQKQFKEVLIDEYQDTNMVQETILMLVTTVNETKGNLFMVGDVKQSIYRFRLAEPTLFMTKYQAYQQDGTGGGIRIDLSRNFRSRKEVLDVTNFIFHQLMDNKVAEIDYDNAAELTLGSHFPESKNMATELLLIDMKTEEKETEEKETEDDDLSPQELQKNQVEARAIALKVREMIDNKFPIYDKKMQQNRPIEYRDIVILARAMTSAPDIEEAMKLQDIPFYANNNSGYFETTEVATMIALLKVIDNPYQDIPLAAVLRSPIIGLTEEELGEIRMAKKKGYFFDALLTFKDSVISEAADKISEFIKQLNNWRELSIRENLTSLIWQIYQETNFYEFIGGLPGGKQRQANLRALYDRANQYEKTSFRGLFRFVRFVERLEVRGDDLGTAKTLGEKEDVVRMMTIHASKGLEFPVVIVSGLSKKFNMRDIYSKTLLDKDYGFASAYRDIEKMIVYPTIMQQAMKQKKMREMIAEEMRVLYVALTRAEEKLILTATVPDFEKTSKQWLQVAKEKETILPAAIRAKAKCYLDWIGHALIRHISFKELLCEEVIQPLPTDMLLQIEIKTKEMFWSSEVTESKQDNLLAKVRAHQPVPVQSAYKDEIERFMNYQYKDEAATEIRAKQSVTELKRQFTLQDSWSDTTLLKEFQKVSLDRPKFLQQNKLSATEIGTAMHTLMQAVSLENKPSINEVRQLLQKMREKDILTEAQVKAINIEQILGFFESELGEKVLLEKDHVKREVPFSYLLPVAKLYKQANIDEHVLIQGVVDSMIDQEDSIILIDYKTDKITGRYADWDAAEKVMKDRYQIQIKLYAEAIQAISGKRVSEAYLYFFDGQHMCRINTEEGF</sequence>
<evidence type="ECO:0000259" key="17">
    <source>
        <dbReference type="PROSITE" id="PS51217"/>
    </source>
</evidence>
<proteinExistence type="inferred from homology"/>
<comment type="catalytic activity">
    <reaction evidence="11 13">
        <text>Couples ATP hydrolysis with the unwinding of duplex DNA by translocating in the 3'-5' direction.</text>
        <dbReference type="EC" id="5.6.2.4"/>
    </reaction>
</comment>
<dbReference type="Pfam" id="PF00580">
    <property type="entry name" value="UvrD-helicase"/>
    <property type="match status" value="1"/>
</dbReference>
<dbReference type="FunFam" id="3.40.50.300:FF:001236">
    <property type="entry name" value="ATP-dependent helicase/nuclease subunit A"/>
    <property type="match status" value="1"/>
</dbReference>
<dbReference type="EMBL" id="FR687253">
    <property type="protein sequence ID" value="CBW86747.1"/>
    <property type="molecule type" value="Genomic_DNA"/>
</dbReference>
<dbReference type="OrthoDB" id="9810135at2"/>
<comment type="function">
    <text evidence="13">The heterodimer acts as both an ATP-dependent DNA helicase and an ATP-dependent, dual-direction single-stranded exonuclease. Recognizes the chi site generating a DNA molecule suitable for the initiation of homologous recombination. The AddA nuclease domain is required for chi fragment generation; this subunit has the helicase and 3' -&gt; 5' nuclease activities.</text>
</comment>
<dbReference type="EC" id="3.1.-.-" evidence="13"/>
<dbReference type="InterPro" id="IPR027417">
    <property type="entry name" value="P-loop_NTPase"/>
</dbReference>
<dbReference type="InterPro" id="IPR014016">
    <property type="entry name" value="UvrD-like_ATP-bd"/>
</dbReference>
<feature type="domain" description="UvrD-like helicase C-terminal" evidence="17">
    <location>
        <begin position="519"/>
        <end position="806"/>
    </location>
</feature>
<dbReference type="NCBIfam" id="TIGR02785">
    <property type="entry name" value="addA_Gpos"/>
    <property type="match status" value="1"/>
</dbReference>
<evidence type="ECO:0000313" key="18">
    <source>
        <dbReference type="EMBL" id="CBW86747.1"/>
    </source>
</evidence>
<dbReference type="SUPFAM" id="SSF52540">
    <property type="entry name" value="P-loop containing nucleoside triphosphate hydrolases"/>
    <property type="match status" value="1"/>
</dbReference>
<dbReference type="FunFam" id="3.40.50.300:FF:001187">
    <property type="entry name" value="ATP-dependent helicase/nuclease subunit A"/>
    <property type="match status" value="1"/>
</dbReference>